<sequence length="278" mass="28547">MPAFTTPNPITATLTTAGARVRVVASERTDTVVLVEPITGSNRSDLKVAEGTKVAFSGGELSVETTKSGDKSGSVAITVELPAGSRLVLNTAWTKVRADGPLGDCELNVASGQVRLDHITALRGNIAAGEVEIGHVAGAVGLEGGAAGLRIDEVEGVVRYEGSTGKVWIGHARSDVELGGSGGGFDIVRADGDVIAKGAHCPIRVGRMTRGQAELTNAAGGIEIGIGEGSVAHVDADSTKGAVRNSLPAQDNPDTDENQVRIYARTRLDDIVVHRATA</sequence>
<evidence type="ECO:0000313" key="2">
    <source>
        <dbReference type="Proteomes" id="UP001456344"/>
    </source>
</evidence>
<reference evidence="1" key="1">
    <citation type="submission" date="2023-10" db="EMBL/GenBank/DDBJ databases">
        <title>Whole genome sequencing of actinobacterial strain Amycolatopsis sp. (BCA-696) identifies the underlying plant growth-promoting genes.</title>
        <authorList>
            <person name="Gandham P."/>
            <person name="Vadla N."/>
            <person name="Saji A."/>
            <person name="Srinivas V."/>
            <person name="Ruperao P."/>
            <person name="Selvanayagam S."/>
            <person name="Saxena R.K."/>
            <person name="Rathore A."/>
            <person name="Gopalakrishnan S."/>
            <person name="Thakur V."/>
        </authorList>
    </citation>
    <scope>NUCLEOTIDE SEQUENCE</scope>
    <source>
        <strain evidence="1">BCA-696</strain>
    </source>
</reference>
<gene>
    <name evidence="1" type="ORF">LCL61_23880</name>
</gene>
<protein>
    <submittedName>
        <fullName evidence="1">Uncharacterized protein</fullName>
    </submittedName>
</protein>
<keyword evidence="2" id="KW-1185">Reference proteome</keyword>
<name>A0ACD5BGL8_9PSEU</name>
<dbReference type="Proteomes" id="UP001456344">
    <property type="component" value="Chromosome"/>
</dbReference>
<proteinExistence type="predicted"/>
<dbReference type="EMBL" id="CP150484">
    <property type="protein sequence ID" value="WYW18589.1"/>
    <property type="molecule type" value="Genomic_DNA"/>
</dbReference>
<accession>A0ACD5BGL8</accession>
<evidence type="ECO:0000313" key="1">
    <source>
        <dbReference type="EMBL" id="WYW18589.1"/>
    </source>
</evidence>
<organism evidence="1 2">
    <name type="scientific">Amycolatopsis coloradensis</name>
    <dbReference type="NCBI Taxonomy" id="76021"/>
    <lineage>
        <taxon>Bacteria</taxon>
        <taxon>Bacillati</taxon>
        <taxon>Actinomycetota</taxon>
        <taxon>Actinomycetes</taxon>
        <taxon>Pseudonocardiales</taxon>
        <taxon>Pseudonocardiaceae</taxon>
        <taxon>Amycolatopsis</taxon>
    </lineage>
</organism>